<dbReference type="SFLD" id="SFLDG01017">
    <property type="entry name" value="Polyprenyl_Transferase_Like"/>
    <property type="match status" value="1"/>
</dbReference>
<dbReference type="STRING" id="1246626.BleG1_2442"/>
<dbReference type="Gene3D" id="1.10.600.10">
    <property type="entry name" value="Farnesyl Diphosphate Synthase"/>
    <property type="match status" value="1"/>
</dbReference>
<evidence type="ECO:0000313" key="14">
    <source>
        <dbReference type="Proteomes" id="UP000027142"/>
    </source>
</evidence>
<dbReference type="PANTHER" id="PTHR43281:SF1">
    <property type="entry name" value="FARNESYL DIPHOSPHATE SYNTHASE"/>
    <property type="match status" value="1"/>
</dbReference>
<dbReference type="SFLD" id="SFLDS00005">
    <property type="entry name" value="Isoprenoid_Synthase_Type_I"/>
    <property type="match status" value="1"/>
</dbReference>
<evidence type="ECO:0000256" key="4">
    <source>
        <dbReference type="ARBA" id="ARBA00015100"/>
    </source>
</evidence>
<keyword evidence="14" id="KW-1185">Reference proteome</keyword>
<organism evidence="13 14">
    <name type="scientific">Shouchella lehensis G1</name>
    <dbReference type="NCBI Taxonomy" id="1246626"/>
    <lineage>
        <taxon>Bacteria</taxon>
        <taxon>Bacillati</taxon>
        <taxon>Bacillota</taxon>
        <taxon>Bacilli</taxon>
        <taxon>Bacillales</taxon>
        <taxon>Bacillaceae</taxon>
        <taxon>Shouchella</taxon>
    </lineage>
</organism>
<comment type="cofactor">
    <cofactor evidence="1">
        <name>Mg(2+)</name>
        <dbReference type="ChEBI" id="CHEBI:18420"/>
    </cofactor>
</comment>
<dbReference type="GO" id="GO:0016114">
    <property type="term" value="P:terpenoid biosynthetic process"/>
    <property type="evidence" value="ECO:0007669"/>
    <property type="project" value="UniProtKB-ARBA"/>
</dbReference>
<accession>A0A060M3A1</accession>
<dbReference type="FunFam" id="1.10.600.10:FF:000001">
    <property type="entry name" value="Geranylgeranyl diphosphate synthase"/>
    <property type="match status" value="1"/>
</dbReference>
<evidence type="ECO:0000256" key="8">
    <source>
        <dbReference type="ARBA" id="ARBA00023229"/>
    </source>
</evidence>
<evidence type="ECO:0000256" key="10">
    <source>
        <dbReference type="ARBA" id="ARBA00032873"/>
    </source>
</evidence>
<gene>
    <name evidence="13" type="ORF">BleG1_2442</name>
</gene>
<evidence type="ECO:0000256" key="9">
    <source>
        <dbReference type="ARBA" id="ARBA00032380"/>
    </source>
</evidence>
<evidence type="ECO:0000256" key="12">
    <source>
        <dbReference type="RuleBase" id="RU004466"/>
    </source>
</evidence>
<keyword evidence="8" id="KW-0414">Isoprene biosynthesis</keyword>
<evidence type="ECO:0000256" key="7">
    <source>
        <dbReference type="ARBA" id="ARBA00022842"/>
    </source>
</evidence>
<dbReference type="HOGENOM" id="CLU_014015_0_1_9"/>
<dbReference type="PROSITE" id="PS00444">
    <property type="entry name" value="POLYPRENYL_SYNTHASE_2"/>
    <property type="match status" value="1"/>
</dbReference>
<dbReference type="PATRIC" id="fig|1246626.3.peg.2441"/>
<evidence type="ECO:0000256" key="5">
    <source>
        <dbReference type="ARBA" id="ARBA00022679"/>
    </source>
</evidence>
<dbReference type="GO" id="GO:0005737">
    <property type="term" value="C:cytoplasm"/>
    <property type="evidence" value="ECO:0007669"/>
    <property type="project" value="UniProtKB-ARBA"/>
</dbReference>
<evidence type="ECO:0000256" key="2">
    <source>
        <dbReference type="ARBA" id="ARBA00006706"/>
    </source>
</evidence>
<dbReference type="Proteomes" id="UP000027142">
    <property type="component" value="Chromosome"/>
</dbReference>
<dbReference type="CDD" id="cd00685">
    <property type="entry name" value="Trans_IPPS_HT"/>
    <property type="match status" value="1"/>
</dbReference>
<dbReference type="KEGG" id="ble:BleG1_2442"/>
<comment type="catalytic activity">
    <reaction evidence="11">
        <text>isopentenyl diphosphate + (2E)-geranyl diphosphate = (2E,6E)-farnesyl diphosphate + diphosphate</text>
        <dbReference type="Rhea" id="RHEA:19361"/>
        <dbReference type="ChEBI" id="CHEBI:33019"/>
        <dbReference type="ChEBI" id="CHEBI:58057"/>
        <dbReference type="ChEBI" id="CHEBI:128769"/>
        <dbReference type="ChEBI" id="CHEBI:175763"/>
        <dbReference type="EC" id="2.5.1.10"/>
    </reaction>
</comment>
<dbReference type="PROSITE" id="PS00723">
    <property type="entry name" value="POLYPRENYL_SYNTHASE_1"/>
    <property type="match status" value="1"/>
</dbReference>
<proteinExistence type="inferred from homology"/>
<dbReference type="PANTHER" id="PTHR43281">
    <property type="entry name" value="FARNESYL DIPHOSPHATE SYNTHASE"/>
    <property type="match status" value="1"/>
</dbReference>
<dbReference type="GO" id="GO:0004337">
    <property type="term" value="F:(2E,6E)-farnesyl diphosphate synthase activity"/>
    <property type="evidence" value="ECO:0007669"/>
    <property type="project" value="UniProtKB-EC"/>
</dbReference>
<dbReference type="InterPro" id="IPR033749">
    <property type="entry name" value="Polyprenyl_synt_CS"/>
</dbReference>
<dbReference type="InterPro" id="IPR000092">
    <property type="entry name" value="Polyprenyl_synt"/>
</dbReference>
<sequence length="294" mass="32227">MSRTFELFLHETKQLIERELPEFIRTINTESRLKEAMLYSIEAGGKRVRPVLLMAVLDAYKFPIKDGLEVACALEMIHTYSLIHDDLPAMDDDDLRRGKPTNHKVFGEATAILAGDALLTHSFYLLSQITHVSAETKLHLISLFSEAAGAKGMVGGQLADMLAEGKLLGVNELASIHNRKTGELLAFAVEAGAVIAGTTPEDQRKLRAFGKEIGLLFQIKDDILDLEGSVEAIGKPVGSDVHNDKSTYPGILGLDGAKAMLASHYDQALQSLNELGLRNTLLEDMATYIVNRDR</sequence>
<dbReference type="RefSeq" id="WP_038481251.1">
    <property type="nucleotide sequence ID" value="NZ_CP003923.1"/>
</dbReference>
<keyword evidence="6" id="KW-0479">Metal-binding</keyword>
<dbReference type="InterPro" id="IPR008949">
    <property type="entry name" value="Isoprenoid_synthase_dom_sf"/>
</dbReference>
<dbReference type="AlphaFoldDB" id="A0A060M3A1"/>
<comment type="similarity">
    <text evidence="2 12">Belongs to the FPP/GGPP synthase family.</text>
</comment>
<dbReference type="Pfam" id="PF00348">
    <property type="entry name" value="polyprenyl_synt"/>
    <property type="match status" value="1"/>
</dbReference>
<keyword evidence="7" id="KW-0460">Magnesium</keyword>
<evidence type="ECO:0000256" key="6">
    <source>
        <dbReference type="ARBA" id="ARBA00022723"/>
    </source>
</evidence>
<evidence type="ECO:0000256" key="11">
    <source>
        <dbReference type="ARBA" id="ARBA00049399"/>
    </source>
</evidence>
<evidence type="ECO:0000313" key="13">
    <source>
        <dbReference type="EMBL" id="AIC95018.1"/>
    </source>
</evidence>
<evidence type="ECO:0000256" key="3">
    <source>
        <dbReference type="ARBA" id="ARBA00012439"/>
    </source>
</evidence>
<name>A0A060M3A1_9BACI</name>
<dbReference type="EC" id="2.5.1.10" evidence="3"/>
<keyword evidence="5 12" id="KW-0808">Transferase</keyword>
<dbReference type="SUPFAM" id="SSF48576">
    <property type="entry name" value="Terpenoid synthases"/>
    <property type="match status" value="1"/>
</dbReference>
<evidence type="ECO:0000256" key="1">
    <source>
        <dbReference type="ARBA" id="ARBA00001946"/>
    </source>
</evidence>
<dbReference type="GO" id="GO:0046872">
    <property type="term" value="F:metal ion binding"/>
    <property type="evidence" value="ECO:0007669"/>
    <property type="project" value="UniProtKB-KW"/>
</dbReference>
<protein>
    <recommendedName>
        <fullName evidence="4">Farnesyl diphosphate synthase</fullName>
        <ecNumber evidence="3">2.5.1.10</ecNumber>
    </recommendedName>
    <alternativeName>
        <fullName evidence="10">(2E,6E)-farnesyl diphosphate synthase</fullName>
    </alternativeName>
    <alternativeName>
        <fullName evidence="9">Geranyltranstransferase</fullName>
    </alternativeName>
</protein>
<dbReference type="InterPro" id="IPR053378">
    <property type="entry name" value="Prenyl_diphosphate_synthase"/>
</dbReference>
<dbReference type="eggNOG" id="COG0142">
    <property type="taxonomic scope" value="Bacteria"/>
</dbReference>
<dbReference type="NCBIfam" id="NF045485">
    <property type="entry name" value="FPPsyn"/>
    <property type="match status" value="1"/>
</dbReference>
<reference evidence="13 14" key="1">
    <citation type="journal article" date="2014" name="Gene">
        <title>A comparative genomic analysis of the alkalitolerant soil bacterium Bacillus lehensis G1.</title>
        <authorList>
            <person name="Noor Y.M."/>
            <person name="Samsulrizal N.H."/>
            <person name="Jema'on N.A."/>
            <person name="Low K.O."/>
            <person name="Ramli A.N."/>
            <person name="Alias N.I."/>
            <person name="Damis S.I."/>
            <person name="Fuzi S.F."/>
            <person name="Isa M.N."/>
            <person name="Murad A.M."/>
            <person name="Raih M.F."/>
            <person name="Bakar F.D."/>
            <person name="Najimudin N."/>
            <person name="Mahadi N.M."/>
            <person name="Illias R.M."/>
        </authorList>
    </citation>
    <scope>NUCLEOTIDE SEQUENCE [LARGE SCALE GENOMIC DNA]</scope>
    <source>
        <strain evidence="13 14">G1</strain>
    </source>
</reference>
<dbReference type="EMBL" id="CP003923">
    <property type="protein sequence ID" value="AIC95018.1"/>
    <property type="molecule type" value="Genomic_DNA"/>
</dbReference>